<sequence>MSISGLEAQTKEQIKSGVETLNRMLDQYSHLKSQINDKLTSLIQPGEVNQTTRLGPHGTGTPVNRACVLSCGGCPSKTEHIDRKELEKMGSTSICSEATDCWAKLKRDISIEGSLAVKRYNLQCELERADIRLRQLSNPEYKLDYTPTISTFDPASVDLDIRRMEHAVLCELASERKSSLNRLCGLNSLTKWGYFGSYNSYVLDQHTKDHIRDRSIRHVLKMHEDQARRYSLGLVTKLNDEIGWKVTSSRNSDQRSSTISICSALSSGEYLEIDNFSIEDPPFKDEDLLKSLEFVGRDDTGWSKDSHDDRLGDLKNYISKCLAYSEGGNITSSGEVPTD</sequence>
<reference evidence="1 2" key="1">
    <citation type="submission" date="2024-01" db="EMBL/GenBank/DDBJ databases">
        <title>Comparative genomics of Cryptococcus and Kwoniella reveals pathogenesis evolution and contrasting modes of karyotype evolution via chromosome fusion or intercentromeric recombination.</title>
        <authorList>
            <person name="Coelho M.A."/>
            <person name="David-Palma M."/>
            <person name="Shea T."/>
            <person name="Bowers K."/>
            <person name="McGinley-Smith S."/>
            <person name="Mohammad A.W."/>
            <person name="Gnirke A."/>
            <person name="Yurkov A.M."/>
            <person name="Nowrousian M."/>
            <person name="Sun S."/>
            <person name="Cuomo C.A."/>
            <person name="Heitman J."/>
        </authorList>
    </citation>
    <scope>NUCLEOTIDE SEQUENCE [LARGE SCALE GENOMIC DNA]</scope>
    <source>
        <strain evidence="1 2">PYCC6329</strain>
    </source>
</reference>
<organism evidence="1 2">
    <name type="scientific">Kwoniella europaea PYCC6329</name>
    <dbReference type="NCBI Taxonomy" id="1423913"/>
    <lineage>
        <taxon>Eukaryota</taxon>
        <taxon>Fungi</taxon>
        <taxon>Dikarya</taxon>
        <taxon>Basidiomycota</taxon>
        <taxon>Agaricomycotina</taxon>
        <taxon>Tremellomycetes</taxon>
        <taxon>Tremellales</taxon>
        <taxon>Cryptococcaceae</taxon>
        <taxon>Kwoniella</taxon>
    </lineage>
</organism>
<gene>
    <name evidence="1" type="ORF">V865_006410</name>
</gene>
<dbReference type="GeneID" id="91105211"/>
<protein>
    <recommendedName>
        <fullName evidence="3">HNH nuclease domain-containing protein</fullName>
    </recommendedName>
</protein>
<keyword evidence="2" id="KW-1185">Reference proteome</keyword>
<dbReference type="KEGG" id="ker:91105211"/>
<evidence type="ECO:0000313" key="2">
    <source>
        <dbReference type="Proteomes" id="UP001358614"/>
    </source>
</evidence>
<dbReference type="AlphaFoldDB" id="A0AAX4KQB3"/>
<evidence type="ECO:0000313" key="1">
    <source>
        <dbReference type="EMBL" id="WWD08299.1"/>
    </source>
</evidence>
<proteinExistence type="predicted"/>
<name>A0AAX4KQB3_9TREE</name>
<evidence type="ECO:0008006" key="3">
    <source>
        <dbReference type="Google" id="ProtNLM"/>
    </source>
</evidence>
<dbReference type="RefSeq" id="XP_066086266.1">
    <property type="nucleotide sequence ID" value="XM_066230169.1"/>
</dbReference>
<dbReference type="Proteomes" id="UP001358614">
    <property type="component" value="Chromosome 2"/>
</dbReference>
<dbReference type="EMBL" id="CP144090">
    <property type="protein sequence ID" value="WWD08299.1"/>
    <property type="molecule type" value="Genomic_DNA"/>
</dbReference>
<accession>A0AAX4KQB3</accession>